<feature type="region of interest" description="Disordered" evidence="1">
    <location>
        <begin position="213"/>
        <end position="256"/>
    </location>
</feature>
<gene>
    <name evidence="3" type="ORF">PPNO1_LOCUS6234</name>
</gene>
<evidence type="ECO:0000313" key="4">
    <source>
        <dbReference type="Proteomes" id="UP000838763"/>
    </source>
</evidence>
<keyword evidence="2" id="KW-0472">Membrane</keyword>
<dbReference type="EMBL" id="CALLCH030000015">
    <property type="protein sequence ID" value="CAI4216582.1"/>
    <property type="molecule type" value="Genomic_DNA"/>
</dbReference>
<organism evidence="3 4">
    <name type="scientific">Parascedosporium putredinis</name>
    <dbReference type="NCBI Taxonomy" id="1442378"/>
    <lineage>
        <taxon>Eukaryota</taxon>
        <taxon>Fungi</taxon>
        <taxon>Dikarya</taxon>
        <taxon>Ascomycota</taxon>
        <taxon>Pezizomycotina</taxon>
        <taxon>Sordariomycetes</taxon>
        <taxon>Hypocreomycetidae</taxon>
        <taxon>Microascales</taxon>
        <taxon>Microascaceae</taxon>
        <taxon>Parascedosporium</taxon>
    </lineage>
</organism>
<comment type="caution">
    <text evidence="3">The sequence shown here is derived from an EMBL/GenBank/DDBJ whole genome shotgun (WGS) entry which is preliminary data.</text>
</comment>
<accession>A0A9P1MCQ7</accession>
<dbReference type="OrthoDB" id="5419542at2759"/>
<keyword evidence="4" id="KW-1185">Reference proteome</keyword>
<sequence>MAPKSDESSSAPLGQRKVSNEQKPLKDWHQMAKTVTGLKQCIFDLNETSSGTTQRLDKTYYSVLEKIGTLQSTILGLRELATQTQTTAEVFDKETGEVAKEVHNQLGQFGNFKSQEKRIEALRARIDVSREKMTALGGRIDVVKDRVEGWERADKEWQERTRKRLKTFWAATSIGLLVLVLLYLGAPYVVTLSEPPDPVGLIGTSAVCGASEGLGERTSDLTSTTSPAKRPEVDLGSHSPPEQRMPNLTRRSDVGG</sequence>
<evidence type="ECO:0000313" key="3">
    <source>
        <dbReference type="EMBL" id="CAI4216582.1"/>
    </source>
</evidence>
<feature type="region of interest" description="Disordered" evidence="1">
    <location>
        <begin position="1"/>
        <end position="26"/>
    </location>
</feature>
<protein>
    <submittedName>
        <fullName evidence="3">Uncharacterized protein</fullName>
    </submittedName>
</protein>
<name>A0A9P1MCQ7_9PEZI</name>
<keyword evidence="2" id="KW-0812">Transmembrane</keyword>
<keyword evidence="2" id="KW-1133">Transmembrane helix</keyword>
<evidence type="ECO:0000256" key="1">
    <source>
        <dbReference type="SAM" id="MobiDB-lite"/>
    </source>
</evidence>
<evidence type="ECO:0000256" key="2">
    <source>
        <dbReference type="SAM" id="Phobius"/>
    </source>
</evidence>
<dbReference type="Proteomes" id="UP000838763">
    <property type="component" value="Unassembled WGS sequence"/>
</dbReference>
<dbReference type="AlphaFoldDB" id="A0A9P1MCQ7"/>
<feature type="transmembrane region" description="Helical" evidence="2">
    <location>
        <begin position="168"/>
        <end position="190"/>
    </location>
</feature>
<proteinExistence type="predicted"/>
<reference evidence="3" key="1">
    <citation type="submission" date="2022-11" db="EMBL/GenBank/DDBJ databases">
        <authorList>
            <person name="Scott C."/>
            <person name="Bruce N."/>
        </authorList>
    </citation>
    <scope>NUCLEOTIDE SEQUENCE</scope>
</reference>